<dbReference type="Pfam" id="PF00501">
    <property type="entry name" value="AMP-binding"/>
    <property type="match status" value="1"/>
</dbReference>
<dbReference type="Pfam" id="PF23562">
    <property type="entry name" value="AMP-binding_C_3"/>
    <property type="match status" value="1"/>
</dbReference>
<keyword evidence="2" id="KW-0597">Phosphoprotein</keyword>
<dbReference type="PANTHER" id="PTHR43439">
    <property type="entry name" value="PHENYLACETATE-COENZYME A LIGASE"/>
    <property type="match status" value="1"/>
</dbReference>
<evidence type="ECO:0000313" key="5">
    <source>
        <dbReference type="Proteomes" id="UP000799539"/>
    </source>
</evidence>
<dbReference type="InterPro" id="IPR020845">
    <property type="entry name" value="AMP-binding_CS"/>
</dbReference>
<dbReference type="SUPFAM" id="SSF56801">
    <property type="entry name" value="Acetyl-CoA synthetase-like"/>
    <property type="match status" value="1"/>
</dbReference>
<feature type="domain" description="AMP-dependent synthetase/ligase" evidence="3">
    <location>
        <begin position="6"/>
        <end position="238"/>
    </location>
</feature>
<dbReference type="PANTHER" id="PTHR43439:SF2">
    <property type="entry name" value="ENZYME, PUTATIVE (JCVI)-RELATED"/>
    <property type="match status" value="1"/>
</dbReference>
<reference evidence="4" key="1">
    <citation type="journal article" date="2020" name="Stud. Mycol.">
        <title>101 Dothideomycetes genomes: a test case for predicting lifestyles and emergence of pathogens.</title>
        <authorList>
            <person name="Haridas S."/>
            <person name="Albert R."/>
            <person name="Binder M."/>
            <person name="Bloem J."/>
            <person name="Labutti K."/>
            <person name="Salamov A."/>
            <person name="Andreopoulos B."/>
            <person name="Baker S."/>
            <person name="Barry K."/>
            <person name="Bills G."/>
            <person name="Bluhm B."/>
            <person name="Cannon C."/>
            <person name="Castanera R."/>
            <person name="Culley D."/>
            <person name="Daum C."/>
            <person name="Ezra D."/>
            <person name="Gonzalez J."/>
            <person name="Henrissat B."/>
            <person name="Kuo A."/>
            <person name="Liang C."/>
            <person name="Lipzen A."/>
            <person name="Lutzoni F."/>
            <person name="Magnuson J."/>
            <person name="Mondo S."/>
            <person name="Nolan M."/>
            <person name="Ohm R."/>
            <person name="Pangilinan J."/>
            <person name="Park H.-J."/>
            <person name="Ramirez L."/>
            <person name="Alfaro M."/>
            <person name="Sun H."/>
            <person name="Tritt A."/>
            <person name="Yoshinaga Y."/>
            <person name="Zwiers L.-H."/>
            <person name="Turgeon B."/>
            <person name="Goodwin S."/>
            <person name="Spatafora J."/>
            <person name="Crous P."/>
            <person name="Grigoriev I."/>
        </authorList>
    </citation>
    <scope>NUCLEOTIDE SEQUENCE</scope>
    <source>
        <strain evidence="4">SCOH1-5</strain>
    </source>
</reference>
<dbReference type="OrthoDB" id="429813at2759"/>
<dbReference type="Proteomes" id="UP000799539">
    <property type="component" value="Unassembled WGS sequence"/>
</dbReference>
<dbReference type="PROSITE" id="PS00455">
    <property type="entry name" value="AMP_BINDING"/>
    <property type="match status" value="1"/>
</dbReference>
<evidence type="ECO:0000256" key="1">
    <source>
        <dbReference type="ARBA" id="ARBA00022450"/>
    </source>
</evidence>
<dbReference type="Gene3D" id="3.40.50.12780">
    <property type="entry name" value="N-terminal domain of ligase-like"/>
    <property type="match status" value="1"/>
</dbReference>
<dbReference type="AlphaFoldDB" id="A0A6A6FAA5"/>
<dbReference type="InterPro" id="IPR051414">
    <property type="entry name" value="Adenylate-forming_Reductase"/>
</dbReference>
<name>A0A6A6FAA5_9PEZI</name>
<keyword evidence="1" id="KW-0596">Phosphopantetheine</keyword>
<gene>
    <name evidence="4" type="ORF">CERZMDRAFT_99415</name>
</gene>
<protein>
    <recommendedName>
        <fullName evidence="3">AMP-dependent synthetase/ligase domain-containing protein</fullName>
    </recommendedName>
</protein>
<dbReference type="EMBL" id="ML992681">
    <property type="protein sequence ID" value="KAF2210351.1"/>
    <property type="molecule type" value="Genomic_DNA"/>
</dbReference>
<accession>A0A6A6FAA5</accession>
<evidence type="ECO:0000259" key="3">
    <source>
        <dbReference type="Pfam" id="PF00501"/>
    </source>
</evidence>
<organism evidence="4 5">
    <name type="scientific">Cercospora zeae-maydis SCOH1-5</name>
    <dbReference type="NCBI Taxonomy" id="717836"/>
    <lineage>
        <taxon>Eukaryota</taxon>
        <taxon>Fungi</taxon>
        <taxon>Dikarya</taxon>
        <taxon>Ascomycota</taxon>
        <taxon>Pezizomycotina</taxon>
        <taxon>Dothideomycetes</taxon>
        <taxon>Dothideomycetidae</taxon>
        <taxon>Mycosphaerellales</taxon>
        <taxon>Mycosphaerellaceae</taxon>
        <taxon>Cercospora</taxon>
    </lineage>
</organism>
<sequence length="328" mass="36612">MFFPSPRNTLDALELLCQDARATKIIVSASPGALVRGIVDRRSMHQVEVLPLEQLLHETPVSRPPFTAMFEGYRFKTWVLLHTSGSTGNPKIVHIKHGLVSAVDTYRILQHPTRFVNDRIFVPFPPFHLAGLNYGLPIALWYDATMVLPPAGAPLSAELCHTVHLHGRAEHSMLTPSLINEFAKNDTWRAQLGRLKSLTYSGGPLADDVADMLSKYTKLNSSMGATEYGGIPQLPKEDGDWQYFKFDTESAGLEFRETEQAGLYEMVFLDEYHSKDLFTKHPTKSGLWKYEARLDDMIVLSNGEKLNPVQMEGLITTCPAVKGCLVVG</sequence>
<dbReference type="InterPro" id="IPR000873">
    <property type="entry name" value="AMP-dep_synth/lig_dom"/>
</dbReference>
<proteinExistence type="predicted"/>
<evidence type="ECO:0000256" key="2">
    <source>
        <dbReference type="ARBA" id="ARBA00022553"/>
    </source>
</evidence>
<evidence type="ECO:0000313" key="4">
    <source>
        <dbReference type="EMBL" id="KAF2210351.1"/>
    </source>
</evidence>
<dbReference type="InterPro" id="IPR042099">
    <property type="entry name" value="ANL_N_sf"/>
</dbReference>
<keyword evidence="5" id="KW-1185">Reference proteome</keyword>